<evidence type="ECO:0000313" key="13">
    <source>
        <dbReference type="EMBL" id="OXV07837.1"/>
    </source>
</evidence>
<sequence>MADILTQLQTCLDQLATQFYATLCYLSTYHDHSAATPPPPNIPDAMPQLAKIPKNQPAAVPMPAGALQSQAQTQTQNSPTANAAPQQVEVPGGGGGPLAAAASSSSFSDPNVPPAPDSPRTFGNRQRELARDLIIKEQQIEFLISRLPGIGSSEAEQESRIRELEVELRAVKNERERKARELKRLGRRLEKVLGTVERGIYGERDDLG</sequence>
<reference evidence="13 14" key="1">
    <citation type="journal article" date="2015" name="Environ. Microbiol.">
        <title>Metagenome sequence of Elaphomyces granulatus from sporocarp tissue reveals Ascomycota ectomycorrhizal fingerprints of genome expansion and a Proteobacteria-rich microbiome.</title>
        <authorList>
            <person name="Quandt C.A."/>
            <person name="Kohler A."/>
            <person name="Hesse C.N."/>
            <person name="Sharpton T.J."/>
            <person name="Martin F."/>
            <person name="Spatafora J.W."/>
        </authorList>
    </citation>
    <scope>NUCLEOTIDE SEQUENCE [LARGE SCALE GENOMIC DNA]</scope>
    <source>
        <strain evidence="13 14">OSC145934</strain>
    </source>
</reference>
<comment type="caution">
    <text evidence="13">The sequence shown here is derived from an EMBL/GenBank/DDBJ whole genome shotgun (WGS) entry which is preliminary data.</text>
</comment>
<dbReference type="EMBL" id="NPHW01004512">
    <property type="protein sequence ID" value="OXV07837.1"/>
    <property type="molecule type" value="Genomic_DNA"/>
</dbReference>
<dbReference type="Gene3D" id="6.10.280.10">
    <property type="entry name" value="Mediator complex, subunit Med21"/>
    <property type="match status" value="1"/>
</dbReference>
<evidence type="ECO:0000256" key="12">
    <source>
        <dbReference type="SAM" id="MobiDB-lite"/>
    </source>
</evidence>
<evidence type="ECO:0000256" key="10">
    <source>
        <dbReference type="RuleBase" id="RU366036"/>
    </source>
</evidence>
<dbReference type="AlphaFoldDB" id="A0A232LVH7"/>
<protein>
    <recommendedName>
        <fullName evidence="4 10">Mediator of RNA polymerase II transcription subunit 21</fullName>
    </recommendedName>
</protein>
<organism evidence="13 14">
    <name type="scientific">Elaphomyces granulatus</name>
    <dbReference type="NCBI Taxonomy" id="519963"/>
    <lineage>
        <taxon>Eukaryota</taxon>
        <taxon>Fungi</taxon>
        <taxon>Dikarya</taxon>
        <taxon>Ascomycota</taxon>
        <taxon>Pezizomycotina</taxon>
        <taxon>Eurotiomycetes</taxon>
        <taxon>Eurotiomycetidae</taxon>
        <taxon>Eurotiales</taxon>
        <taxon>Elaphomycetaceae</taxon>
        <taxon>Elaphomyces</taxon>
    </lineage>
</organism>
<dbReference type="InterPro" id="IPR021384">
    <property type="entry name" value="Mediator_Med21"/>
</dbReference>
<keyword evidence="7 10" id="KW-0804">Transcription</keyword>
<gene>
    <name evidence="13" type="ORF">Egran_04399</name>
</gene>
<comment type="subunit">
    <text evidence="3 10">Component of the Mediator complex.</text>
</comment>
<dbReference type="PANTHER" id="PTHR13381">
    <property type="entry name" value="RNA POLYMERASE II HOLOENZYME COMPONENT SRB7"/>
    <property type="match status" value="1"/>
</dbReference>
<name>A0A232LVH7_9EURO</name>
<comment type="function">
    <text evidence="9 10">Component of the Mediator complex, a coactivator involved in the regulated transcription of nearly all RNA polymerase II-dependent genes. Mediator functions as a bridge to convey information from gene-specific regulatory proteins to the basal RNA polymerase II transcription machinery. Mediator is recruited to promoters by direct interactions with regulatory proteins and serves as a scaffold for the assembly of a functional preinitiation complex with RNA polymerase II and the general transcription factors.</text>
</comment>
<keyword evidence="14" id="KW-1185">Reference proteome</keyword>
<evidence type="ECO:0000256" key="11">
    <source>
        <dbReference type="SAM" id="Coils"/>
    </source>
</evidence>
<evidence type="ECO:0000256" key="3">
    <source>
        <dbReference type="ARBA" id="ARBA00011837"/>
    </source>
</evidence>
<dbReference type="GO" id="GO:0016592">
    <property type="term" value="C:mediator complex"/>
    <property type="evidence" value="ECO:0007669"/>
    <property type="project" value="UniProtKB-UniRule"/>
</dbReference>
<feature type="region of interest" description="Disordered" evidence="12">
    <location>
        <begin position="56"/>
        <end position="123"/>
    </location>
</feature>
<evidence type="ECO:0000256" key="4">
    <source>
        <dbReference type="ARBA" id="ARBA00019691"/>
    </source>
</evidence>
<dbReference type="InterPro" id="IPR037212">
    <property type="entry name" value="Med7/Med21-like"/>
</dbReference>
<evidence type="ECO:0000256" key="9">
    <source>
        <dbReference type="ARBA" id="ARBA00025687"/>
    </source>
</evidence>
<keyword evidence="6 10" id="KW-0010">Activator</keyword>
<evidence type="ECO:0000256" key="2">
    <source>
        <dbReference type="ARBA" id="ARBA00005770"/>
    </source>
</evidence>
<evidence type="ECO:0000313" key="14">
    <source>
        <dbReference type="Proteomes" id="UP000243515"/>
    </source>
</evidence>
<dbReference type="Pfam" id="PF11221">
    <property type="entry name" value="Med21"/>
    <property type="match status" value="1"/>
</dbReference>
<keyword evidence="5 10" id="KW-0805">Transcription regulation</keyword>
<comment type="subcellular location">
    <subcellularLocation>
        <location evidence="1 10">Nucleus</location>
    </subcellularLocation>
</comment>
<dbReference type="GO" id="GO:0003712">
    <property type="term" value="F:transcription coregulator activity"/>
    <property type="evidence" value="ECO:0007669"/>
    <property type="project" value="TreeGrafter"/>
</dbReference>
<feature type="compositionally biased region" description="Low complexity" evidence="12">
    <location>
        <begin position="98"/>
        <end position="110"/>
    </location>
</feature>
<dbReference type="SUPFAM" id="SSF140718">
    <property type="entry name" value="Mediator hinge subcomplex-like"/>
    <property type="match status" value="1"/>
</dbReference>
<proteinExistence type="inferred from homology"/>
<accession>A0A232LVH7</accession>
<dbReference type="Proteomes" id="UP000243515">
    <property type="component" value="Unassembled WGS sequence"/>
</dbReference>
<feature type="compositionally biased region" description="Polar residues" evidence="12">
    <location>
        <begin position="67"/>
        <end position="85"/>
    </location>
</feature>
<evidence type="ECO:0000256" key="1">
    <source>
        <dbReference type="ARBA" id="ARBA00004123"/>
    </source>
</evidence>
<evidence type="ECO:0000256" key="6">
    <source>
        <dbReference type="ARBA" id="ARBA00023159"/>
    </source>
</evidence>
<dbReference type="PANTHER" id="PTHR13381:SF0">
    <property type="entry name" value="MEDIATOR OF RNA POLYMERASE II TRANSCRIPTION SUBUNIT 21"/>
    <property type="match status" value="1"/>
</dbReference>
<dbReference type="GO" id="GO:0006357">
    <property type="term" value="P:regulation of transcription by RNA polymerase II"/>
    <property type="evidence" value="ECO:0007669"/>
    <property type="project" value="TreeGrafter"/>
</dbReference>
<evidence type="ECO:0000256" key="5">
    <source>
        <dbReference type="ARBA" id="ARBA00023015"/>
    </source>
</evidence>
<comment type="similarity">
    <text evidence="2 10">Belongs to the Mediator complex subunit 21 family.</text>
</comment>
<feature type="coiled-coil region" evidence="11">
    <location>
        <begin position="154"/>
        <end position="188"/>
    </location>
</feature>
<evidence type="ECO:0000256" key="8">
    <source>
        <dbReference type="ARBA" id="ARBA00023242"/>
    </source>
</evidence>
<evidence type="ECO:0000256" key="7">
    <source>
        <dbReference type="ARBA" id="ARBA00023163"/>
    </source>
</evidence>
<keyword evidence="11" id="KW-0175">Coiled coil</keyword>
<dbReference type="OrthoDB" id="526653at2759"/>
<keyword evidence="8 10" id="KW-0539">Nucleus</keyword>